<organism evidence="1 2">
    <name type="scientific">Cryptococcus wingfieldii CBS 7118</name>
    <dbReference type="NCBI Taxonomy" id="1295528"/>
    <lineage>
        <taxon>Eukaryota</taxon>
        <taxon>Fungi</taxon>
        <taxon>Dikarya</taxon>
        <taxon>Basidiomycota</taxon>
        <taxon>Agaricomycotina</taxon>
        <taxon>Tremellomycetes</taxon>
        <taxon>Tremellales</taxon>
        <taxon>Cryptococcaceae</taxon>
        <taxon>Cryptococcus</taxon>
    </lineage>
</organism>
<dbReference type="GeneID" id="30191675"/>
<comment type="caution">
    <text evidence="1">The sequence shown here is derived from an EMBL/GenBank/DDBJ whole genome shotgun (WGS) entry which is preliminary data.</text>
</comment>
<gene>
    <name evidence="1" type="ORF">L198_02462</name>
</gene>
<dbReference type="SUPFAM" id="SSF56672">
    <property type="entry name" value="DNA/RNA polymerases"/>
    <property type="match status" value="1"/>
</dbReference>
<dbReference type="AlphaFoldDB" id="A0A1E3JUK4"/>
<evidence type="ECO:0000313" key="2">
    <source>
        <dbReference type="Proteomes" id="UP000094819"/>
    </source>
</evidence>
<proteinExistence type="predicted"/>
<dbReference type="Proteomes" id="UP000094819">
    <property type="component" value="Unassembled WGS sequence"/>
</dbReference>
<dbReference type="Gene3D" id="3.30.70.270">
    <property type="match status" value="1"/>
</dbReference>
<evidence type="ECO:0000313" key="1">
    <source>
        <dbReference type="EMBL" id="ODO03612.1"/>
    </source>
</evidence>
<sequence length="469" mass="51168">MSKSHVAFNSITALGHSVSNLSIGTIETHVEPIAKFPVPTSAAALSRWLGMVGYYRKFIKGSASDQTYHFTSTADEARDVPKAGPKRQMYQAGRDPDSWRGTVNAVNAIEGLGKTGMIIDILAAEVPNDQDLAAMSPDYLTNPPYHPIHIGSTSKSAKAHNRLDQVGAQNPASRLQQKRKNFNQAMLDSFIVRRCSPAVSPNASITPVASWDLAGEVAGPFCDVRRVVGLLPTFTKSEMVAKMAAAAYLWVENVPTSDINLRINGGNITGETDVMWIWGQKTGHGFNTAMSGSLWNPDTGSTVGGTPGLGYHTLTFLMRVLQILGCPEVPPTQSDDSALGPDFYRSDGRLVYQWSIALADVFWDSKICCWAYKFLYVNDPTRAAYRKSENNLFPAERALASDFWQTPPPLWSFAATEALAALRHTTCGPSSNGAHQNHLDQPYIVFGPGRPQGARHIRGGRPHPNSRRN</sequence>
<dbReference type="OrthoDB" id="2578353at2759"/>
<dbReference type="InterPro" id="IPR043128">
    <property type="entry name" value="Rev_trsase/Diguanyl_cyclase"/>
</dbReference>
<reference evidence="1 2" key="1">
    <citation type="submission" date="2016-06" db="EMBL/GenBank/DDBJ databases">
        <title>Evolution of pathogenesis and genome organization in the Tremellales.</title>
        <authorList>
            <person name="Cuomo C."/>
            <person name="Litvintseva A."/>
            <person name="Heitman J."/>
            <person name="Chen Y."/>
            <person name="Sun S."/>
            <person name="Springer D."/>
            <person name="Dromer F."/>
            <person name="Young S."/>
            <person name="Zeng Q."/>
            <person name="Chapman S."/>
            <person name="Gujja S."/>
            <person name="Saif S."/>
            <person name="Birren B."/>
        </authorList>
    </citation>
    <scope>NUCLEOTIDE SEQUENCE [LARGE SCALE GENOMIC DNA]</scope>
    <source>
        <strain evidence="1 2">CBS 7118</strain>
    </source>
</reference>
<dbReference type="InterPro" id="IPR043502">
    <property type="entry name" value="DNA/RNA_pol_sf"/>
</dbReference>
<dbReference type="RefSeq" id="XP_019033663.1">
    <property type="nucleotide sequence ID" value="XM_019174611.1"/>
</dbReference>
<accession>A0A1E3JUK4</accession>
<protein>
    <submittedName>
        <fullName evidence="1">Uncharacterized protein</fullName>
    </submittedName>
</protein>
<keyword evidence="2" id="KW-1185">Reference proteome</keyword>
<dbReference type="EMBL" id="AWGH01000005">
    <property type="protein sequence ID" value="ODO03612.1"/>
    <property type="molecule type" value="Genomic_DNA"/>
</dbReference>
<name>A0A1E3JUK4_9TREE</name>